<feature type="active site" description="Proton acceptor" evidence="8">
    <location>
        <position position="174"/>
    </location>
</feature>
<dbReference type="SUPFAM" id="SSF55031">
    <property type="entry name" value="Bacterial exopeptidase dimerisation domain"/>
    <property type="match status" value="1"/>
</dbReference>
<dbReference type="InterPro" id="IPR010161">
    <property type="entry name" value="Peptidase_M20B"/>
</dbReference>
<dbReference type="Pfam" id="PF07687">
    <property type="entry name" value="M20_dimer"/>
    <property type="match status" value="1"/>
</dbReference>
<dbReference type="GO" id="GO:0006508">
    <property type="term" value="P:proteolysis"/>
    <property type="evidence" value="ECO:0007669"/>
    <property type="project" value="UniProtKB-UniRule"/>
</dbReference>
<dbReference type="NCBIfam" id="NF009920">
    <property type="entry name" value="PRK13381.1"/>
    <property type="match status" value="1"/>
</dbReference>
<comment type="caution">
    <text evidence="11">The sequence shown here is derived from an EMBL/GenBank/DDBJ whole genome shotgun (WGS) entry which is preliminary data.</text>
</comment>
<dbReference type="Gene3D" id="3.40.630.10">
    <property type="entry name" value="Zn peptidases"/>
    <property type="match status" value="1"/>
</dbReference>
<dbReference type="NCBIfam" id="TIGR01882">
    <property type="entry name" value="peptidase-T"/>
    <property type="match status" value="1"/>
</dbReference>
<dbReference type="STRING" id="646.BJD16_01415"/>
<dbReference type="EC" id="3.4.11.4" evidence="7"/>
<evidence type="ECO:0000313" key="12">
    <source>
        <dbReference type="Proteomes" id="UP000179934"/>
    </source>
</evidence>
<dbReference type="PROSITE" id="PS00758">
    <property type="entry name" value="ARGE_DAPE_CPG2_1"/>
    <property type="match status" value="1"/>
</dbReference>
<keyword evidence="2" id="KW-0645">Protease</keyword>
<proteinExistence type="inferred from homology"/>
<feature type="binding site" evidence="9">
    <location>
        <position position="79"/>
    </location>
    <ligand>
        <name>Zn(2+)</name>
        <dbReference type="ChEBI" id="CHEBI:29105"/>
        <label>1</label>
    </ligand>
</feature>
<dbReference type="PIRSF" id="PIRSF037215">
    <property type="entry name" value="Peptidase_M20B"/>
    <property type="match status" value="1"/>
</dbReference>
<dbReference type="NCBIfam" id="NF003976">
    <property type="entry name" value="PRK05469.1"/>
    <property type="match status" value="1"/>
</dbReference>
<feature type="binding site" evidence="9">
    <location>
        <position position="381"/>
    </location>
    <ligand>
        <name>Zn(2+)</name>
        <dbReference type="ChEBI" id="CHEBI:29105"/>
        <label>2</label>
    </ligand>
</feature>
<dbReference type="GO" id="GO:0008237">
    <property type="term" value="F:metallopeptidase activity"/>
    <property type="evidence" value="ECO:0007669"/>
    <property type="project" value="UniProtKB-KW"/>
</dbReference>
<dbReference type="Pfam" id="PF01546">
    <property type="entry name" value="Peptidase_M20"/>
    <property type="match status" value="1"/>
</dbReference>
<feature type="binding site" evidence="9">
    <location>
        <position position="140"/>
    </location>
    <ligand>
        <name>Zn(2+)</name>
        <dbReference type="ChEBI" id="CHEBI:29105"/>
        <label>1</label>
    </ligand>
</feature>
<keyword evidence="4" id="KW-0378">Hydrolase</keyword>
<dbReference type="OrthoDB" id="9804934at2"/>
<comment type="similarity">
    <text evidence="1">Belongs to the peptidase M20B family.</text>
</comment>
<dbReference type="AlphaFoldDB" id="A0A1S2D7L8"/>
<evidence type="ECO:0000256" key="5">
    <source>
        <dbReference type="ARBA" id="ARBA00022833"/>
    </source>
</evidence>
<dbReference type="GeneID" id="58923284"/>
<feature type="binding site" evidence="9">
    <location>
        <position position="175"/>
    </location>
    <ligand>
        <name>Zn(2+)</name>
        <dbReference type="ChEBI" id="CHEBI:29105"/>
        <label>2</label>
    </ligand>
</feature>
<dbReference type="Proteomes" id="UP000179934">
    <property type="component" value="Unassembled WGS sequence"/>
</dbReference>
<dbReference type="PANTHER" id="PTHR42994:SF1">
    <property type="entry name" value="PEPTIDASE T"/>
    <property type="match status" value="1"/>
</dbReference>
<keyword evidence="6" id="KW-0482">Metalloprotease</keyword>
<feature type="domain" description="Peptidase M20 dimerisation" evidence="10">
    <location>
        <begin position="211"/>
        <end position="285"/>
    </location>
</feature>
<comment type="cofactor">
    <cofactor evidence="9">
        <name>Zn(2+)</name>
        <dbReference type="ChEBI" id="CHEBI:29105"/>
    </cofactor>
    <text evidence="9">Binds 2 Zn(2+) ions per subunit.</text>
</comment>
<dbReference type="InterPro" id="IPR002933">
    <property type="entry name" value="Peptidase_M20"/>
</dbReference>
<evidence type="ECO:0000259" key="10">
    <source>
        <dbReference type="Pfam" id="PF07687"/>
    </source>
</evidence>
<organism evidence="11 12">
    <name type="scientific">Aeromonas sobria</name>
    <dbReference type="NCBI Taxonomy" id="646"/>
    <lineage>
        <taxon>Bacteria</taxon>
        <taxon>Pseudomonadati</taxon>
        <taxon>Pseudomonadota</taxon>
        <taxon>Gammaproteobacteria</taxon>
        <taxon>Aeromonadales</taxon>
        <taxon>Aeromonadaceae</taxon>
        <taxon>Aeromonas</taxon>
    </lineage>
</organism>
<dbReference type="Gene3D" id="3.30.70.360">
    <property type="match status" value="1"/>
</dbReference>
<dbReference type="EMBL" id="MKFU01000001">
    <property type="protein sequence ID" value="OHY96946.1"/>
    <property type="molecule type" value="Genomic_DNA"/>
</dbReference>
<reference evidence="11 12" key="1">
    <citation type="submission" date="2016-09" db="EMBL/GenBank/DDBJ databases">
        <title>Draft Genome Sequence of Aeromonas sobria Strain 08005, Isolated from Sick Rana catesbeiana.</title>
        <authorList>
            <person name="Yang Q."/>
        </authorList>
    </citation>
    <scope>NUCLEOTIDE SEQUENCE [LARGE SCALE GENOMIC DNA]</scope>
    <source>
        <strain evidence="11 12">08005</strain>
    </source>
</reference>
<evidence type="ECO:0000256" key="7">
    <source>
        <dbReference type="NCBIfam" id="TIGR01882"/>
    </source>
</evidence>
<dbReference type="GO" id="GO:0008270">
    <property type="term" value="F:zinc ion binding"/>
    <property type="evidence" value="ECO:0007669"/>
    <property type="project" value="InterPro"/>
</dbReference>
<protein>
    <recommendedName>
        <fullName evidence="7">Peptidase T</fullName>
        <ecNumber evidence="7">3.4.11.4</ecNumber>
    </recommendedName>
</protein>
<evidence type="ECO:0000256" key="3">
    <source>
        <dbReference type="ARBA" id="ARBA00022723"/>
    </source>
</evidence>
<dbReference type="PROSITE" id="PS00759">
    <property type="entry name" value="ARGE_DAPE_CPG2_2"/>
    <property type="match status" value="1"/>
</dbReference>
<gene>
    <name evidence="11" type="ORF">BJD16_01415</name>
</gene>
<dbReference type="PANTHER" id="PTHR42994">
    <property type="entry name" value="PEPTIDASE T"/>
    <property type="match status" value="1"/>
</dbReference>
<dbReference type="InterPro" id="IPR011650">
    <property type="entry name" value="Peptidase_M20_dimer"/>
</dbReference>
<evidence type="ECO:0000256" key="4">
    <source>
        <dbReference type="ARBA" id="ARBA00022801"/>
    </source>
</evidence>
<evidence type="ECO:0000256" key="9">
    <source>
        <dbReference type="PIRSR" id="PIRSR037215-2"/>
    </source>
</evidence>
<sequence length="412" mass="44497">MHIVDRFLGYTAINTTTNREAGAAGVMPSSPGQRVLADKVAQELIALGLTVEVADNAILTATLPANVAGDLPTVAFFAHLDTSAEHTADTHAQVVSYEGGDICLNAEQQITLRQSEFPELANYAGDQIIVTDGTSLLGADDKAAIAAIVNAVAYLQAHPEIPHGTIKIGMVPDEEQGLRGAKAFDTERFGADFAYTLDCCGIGELVYENWNAGDAEFVFHGASAHPMSAKGKLKNSLLMAHKFIAMLPGGEAPEYTEGREGYYWVKQMQGNSANTVLKLDVRDFTEQGYQQRMTLLDTLGKSCQALWGEQSVSYSLSDRYSNVFNSLQGENRYPIELALAAYETLGITPKPIPMRGGYDGAVLSQKGLPCPNLFTGAHNFHSIYEYLPVKSLEAASAVVIEIVKLTHARFSR</sequence>
<keyword evidence="5 9" id="KW-0862">Zinc</keyword>
<dbReference type="InterPro" id="IPR036264">
    <property type="entry name" value="Bact_exopeptidase_dim_dom"/>
</dbReference>
<evidence type="ECO:0000256" key="2">
    <source>
        <dbReference type="ARBA" id="ARBA00022670"/>
    </source>
</evidence>
<dbReference type="GO" id="GO:0045148">
    <property type="term" value="F:tripeptide aminopeptidase activity"/>
    <property type="evidence" value="ECO:0007669"/>
    <property type="project" value="UniProtKB-UniRule"/>
</dbReference>
<feature type="active site" evidence="8">
    <location>
        <position position="81"/>
    </location>
</feature>
<evidence type="ECO:0000313" key="11">
    <source>
        <dbReference type="EMBL" id="OHY96946.1"/>
    </source>
</evidence>
<dbReference type="SUPFAM" id="SSF53187">
    <property type="entry name" value="Zn-dependent exopeptidases"/>
    <property type="match status" value="1"/>
</dbReference>
<evidence type="ECO:0000256" key="8">
    <source>
        <dbReference type="PIRSR" id="PIRSR037215-1"/>
    </source>
</evidence>
<dbReference type="RefSeq" id="WP_042022340.1">
    <property type="nucleotide sequence ID" value="NZ_CDBW01000032.1"/>
</dbReference>
<accession>A0A1S2D7L8</accession>
<evidence type="ECO:0000256" key="1">
    <source>
        <dbReference type="ARBA" id="ARBA00009692"/>
    </source>
</evidence>
<feature type="binding site" evidence="9">
    <location>
        <position position="198"/>
    </location>
    <ligand>
        <name>Zn(2+)</name>
        <dbReference type="ChEBI" id="CHEBI:29105"/>
        <label>1</label>
    </ligand>
</feature>
<name>A0A1S2D7L8_AERSO</name>
<keyword evidence="3 9" id="KW-0479">Metal-binding</keyword>
<evidence type="ECO:0000256" key="6">
    <source>
        <dbReference type="ARBA" id="ARBA00023049"/>
    </source>
</evidence>
<feature type="binding site" evidence="9">
    <location>
        <position position="140"/>
    </location>
    <ligand>
        <name>Zn(2+)</name>
        <dbReference type="ChEBI" id="CHEBI:29105"/>
        <label>2</label>
    </ligand>
</feature>
<dbReference type="InterPro" id="IPR001261">
    <property type="entry name" value="ArgE/DapE_CS"/>
</dbReference>
<dbReference type="GO" id="GO:0006518">
    <property type="term" value="P:peptide metabolic process"/>
    <property type="evidence" value="ECO:0007669"/>
    <property type="project" value="InterPro"/>
</dbReference>